<dbReference type="EMBL" id="JAAQTO010000006">
    <property type="protein sequence ID" value="NIC04383.1"/>
    <property type="molecule type" value="Genomic_DNA"/>
</dbReference>
<dbReference type="InterPro" id="IPR003362">
    <property type="entry name" value="Bact_transf"/>
</dbReference>
<keyword evidence="3" id="KW-0808">Transferase</keyword>
<reference evidence="3 4" key="1">
    <citation type="submission" date="2020-03" db="EMBL/GenBank/DDBJ databases">
        <title>Identification of Halomonas strains.</title>
        <authorList>
            <person name="Xiao Z."/>
            <person name="Dong F."/>
            <person name="Wang Z."/>
            <person name="Zhao J.-Y."/>
        </authorList>
    </citation>
    <scope>NUCLEOTIDE SEQUENCE [LARGE SCALE GENOMIC DNA]</scope>
    <source>
        <strain evidence="3 4">DX6</strain>
    </source>
</reference>
<evidence type="ECO:0000313" key="3">
    <source>
        <dbReference type="EMBL" id="NIC04383.1"/>
    </source>
</evidence>
<sequence length="201" mass="23240">MNLFRPVSRSKKRKLDVLLATLGLLLVWWLIGLAWIAATIDTRRNGLFMQRRIGMNGRIFTLYKIRTMREAQGVTTTVTCSRDPRITPLGHLLRRTKVDELPQLWNVLKGDMSFVGPRPDVEGFADSLEGEQRLLLRVRPGITGPATLKYRDEEKLLDSAVDPEGYNRDVIWPDKVRINLHYLREWSLAEDLKFIWRTLAG</sequence>
<keyword evidence="4" id="KW-1185">Reference proteome</keyword>
<proteinExistence type="inferred from homology"/>
<dbReference type="PANTHER" id="PTHR30576">
    <property type="entry name" value="COLANIC BIOSYNTHESIS UDP-GLUCOSE LIPID CARRIER TRANSFERASE"/>
    <property type="match status" value="1"/>
</dbReference>
<dbReference type="Pfam" id="PF02397">
    <property type="entry name" value="Bac_transf"/>
    <property type="match status" value="1"/>
</dbReference>
<comment type="similarity">
    <text evidence="1">Belongs to the bacterial sugar transferase family.</text>
</comment>
<protein>
    <submittedName>
        <fullName evidence="3">Sugar transferase</fullName>
    </submittedName>
</protein>
<dbReference type="PANTHER" id="PTHR30576:SF0">
    <property type="entry name" value="UNDECAPRENYL-PHOSPHATE N-ACETYLGALACTOSAMINYL 1-PHOSPHATE TRANSFERASE-RELATED"/>
    <property type="match status" value="1"/>
</dbReference>
<evidence type="ECO:0000313" key="4">
    <source>
        <dbReference type="Proteomes" id="UP001318321"/>
    </source>
</evidence>
<gene>
    <name evidence="3" type="ORF">HBJ55_02945</name>
</gene>
<evidence type="ECO:0000259" key="2">
    <source>
        <dbReference type="Pfam" id="PF02397"/>
    </source>
</evidence>
<evidence type="ECO:0000256" key="1">
    <source>
        <dbReference type="ARBA" id="ARBA00006464"/>
    </source>
</evidence>
<comment type="caution">
    <text evidence="3">The sequence shown here is derived from an EMBL/GenBank/DDBJ whole genome shotgun (WGS) entry which is preliminary data.</text>
</comment>
<dbReference type="GO" id="GO:0016740">
    <property type="term" value="F:transferase activity"/>
    <property type="evidence" value="ECO:0007669"/>
    <property type="project" value="UniProtKB-KW"/>
</dbReference>
<accession>A0ABX0PMP0</accession>
<dbReference type="Proteomes" id="UP001318321">
    <property type="component" value="Unassembled WGS sequence"/>
</dbReference>
<feature type="domain" description="Bacterial sugar transferase" evidence="2">
    <location>
        <begin position="12"/>
        <end position="199"/>
    </location>
</feature>
<organism evidence="3 4">
    <name type="scientific">Billgrantia bachuensis</name>
    <dbReference type="NCBI Taxonomy" id="2717286"/>
    <lineage>
        <taxon>Bacteria</taxon>
        <taxon>Pseudomonadati</taxon>
        <taxon>Pseudomonadota</taxon>
        <taxon>Gammaproteobacteria</taxon>
        <taxon>Oceanospirillales</taxon>
        <taxon>Halomonadaceae</taxon>
        <taxon>Billgrantia</taxon>
    </lineage>
</organism>
<name>A0ABX0PMP0_9GAMM</name>
<dbReference type="RefSeq" id="WP_167110884.1">
    <property type="nucleotide sequence ID" value="NZ_JAAQTO010000006.1"/>
</dbReference>